<accession>A0A0X8JNI8</accession>
<reference evidence="2" key="1">
    <citation type="submission" date="2016-02" db="EMBL/GenBank/DDBJ databases">
        <authorList>
            <person name="Holder M.E."/>
            <person name="Ajami N.J."/>
            <person name="Petrosino J.F."/>
        </authorList>
    </citation>
    <scope>NUCLEOTIDE SEQUENCE [LARGE SCALE GENOMIC DNA]</scope>
    <source>
        <strain evidence="2">DSM 12838</strain>
    </source>
</reference>
<proteinExistence type="predicted"/>
<gene>
    <name evidence="1" type="ORF">AXF15_00145</name>
</gene>
<evidence type="ECO:0000313" key="1">
    <source>
        <dbReference type="EMBL" id="AMD91678.1"/>
    </source>
</evidence>
<dbReference type="KEGG" id="doa:AXF15_00145"/>
<organism evidence="1 2">
    <name type="scientific">Desulfomicrobium orale DSM 12838</name>
    <dbReference type="NCBI Taxonomy" id="888061"/>
    <lineage>
        <taxon>Bacteria</taxon>
        <taxon>Pseudomonadati</taxon>
        <taxon>Thermodesulfobacteriota</taxon>
        <taxon>Desulfovibrionia</taxon>
        <taxon>Desulfovibrionales</taxon>
        <taxon>Desulfomicrobiaceae</taxon>
        <taxon>Desulfomicrobium</taxon>
    </lineage>
</organism>
<dbReference type="RefSeq" id="WP_066601575.1">
    <property type="nucleotide sequence ID" value="NZ_CP014230.1"/>
</dbReference>
<keyword evidence="2" id="KW-1185">Reference proteome</keyword>
<name>A0A0X8JNI8_9BACT</name>
<sequence>MLSEKFLNEFEEYLKSGRLEEDYACSAEDRKVEILEYLERFMDLAEEADRAATRLLMPGLSAVPPDK</sequence>
<dbReference type="OrthoDB" id="5460574at2"/>
<dbReference type="EMBL" id="CP014230">
    <property type="protein sequence ID" value="AMD91678.1"/>
    <property type="molecule type" value="Genomic_DNA"/>
</dbReference>
<evidence type="ECO:0000313" key="2">
    <source>
        <dbReference type="Proteomes" id="UP000063964"/>
    </source>
</evidence>
<dbReference type="Proteomes" id="UP000063964">
    <property type="component" value="Chromosome"/>
</dbReference>
<dbReference type="AlphaFoldDB" id="A0A0X8JNI8"/>
<protein>
    <submittedName>
        <fullName evidence="1">Uncharacterized protein</fullName>
    </submittedName>
</protein>